<dbReference type="EMBL" id="JADBEM010000001">
    <property type="protein sequence ID" value="MBE1606018.1"/>
    <property type="molecule type" value="Genomic_DNA"/>
</dbReference>
<reference evidence="2" key="1">
    <citation type="submission" date="2020-10" db="EMBL/GenBank/DDBJ databases">
        <title>Sequencing the genomes of 1000 actinobacteria strains.</title>
        <authorList>
            <person name="Klenk H.-P."/>
        </authorList>
    </citation>
    <scope>NUCLEOTIDE SEQUENCE</scope>
    <source>
        <strain evidence="2">DSM 45354</strain>
    </source>
</reference>
<comment type="caution">
    <text evidence="2">The sequence shown here is derived from an EMBL/GenBank/DDBJ whole genome shotgun (WGS) entry which is preliminary data.</text>
</comment>
<feature type="domain" description="Metallo-beta-lactamase" evidence="1">
    <location>
        <begin position="23"/>
        <end position="216"/>
    </location>
</feature>
<keyword evidence="3" id="KW-1185">Reference proteome</keyword>
<name>A0A927RJU0_9ACTN</name>
<dbReference type="SMART" id="SM00849">
    <property type="entry name" value="Lactamase_B"/>
    <property type="match status" value="1"/>
</dbReference>
<evidence type="ECO:0000259" key="1">
    <source>
        <dbReference type="SMART" id="SM00849"/>
    </source>
</evidence>
<dbReference type="RefSeq" id="WP_192750221.1">
    <property type="nucleotide sequence ID" value="NZ_BAABJL010000025.1"/>
</dbReference>
<dbReference type="Proteomes" id="UP000638648">
    <property type="component" value="Unassembled WGS sequence"/>
</dbReference>
<dbReference type="SUPFAM" id="SSF56281">
    <property type="entry name" value="Metallo-hydrolase/oxidoreductase"/>
    <property type="match status" value="1"/>
</dbReference>
<dbReference type="Gene3D" id="3.60.15.10">
    <property type="entry name" value="Ribonuclease Z/Hydroxyacylglutathione hydrolase-like"/>
    <property type="match status" value="1"/>
</dbReference>
<keyword evidence="2" id="KW-0378">Hydrolase</keyword>
<sequence length="240" mass="25907">MAKSPATEVAPGVFRIPTAPWDLVNSYAFVDDDGQVTLVDTGTKKAPKKIVAALSFIGSAPSQVTRIVMTHAHPDHAGGLARMVDETGAPVVAHEIDAPNLRSGKTPGRDLSTFGGRLLQRLPDGGFQPAEVAEEFVDGQVLDIAGGLEVIHTPGHSPGHVALLHRPSGVLITGDSIFNVRNLRWSPKSFCTNFQLTKQTATRLAEFDYRVAAFTHGPEISDQPREAIRTFLRRERVMTA</sequence>
<dbReference type="PANTHER" id="PTHR42951">
    <property type="entry name" value="METALLO-BETA-LACTAMASE DOMAIN-CONTAINING"/>
    <property type="match status" value="1"/>
</dbReference>
<gene>
    <name evidence="2" type="ORF">HEB94_002866</name>
</gene>
<proteinExistence type="predicted"/>
<dbReference type="PANTHER" id="PTHR42951:SF4">
    <property type="entry name" value="ACYL-COENZYME A THIOESTERASE MBLAC2"/>
    <property type="match status" value="1"/>
</dbReference>
<dbReference type="InterPro" id="IPR050855">
    <property type="entry name" value="NDM-1-like"/>
</dbReference>
<dbReference type="InterPro" id="IPR036866">
    <property type="entry name" value="RibonucZ/Hydroxyglut_hydro"/>
</dbReference>
<dbReference type="CDD" id="cd07721">
    <property type="entry name" value="yflN-like_MBL-fold"/>
    <property type="match status" value="1"/>
</dbReference>
<accession>A0A927RJU0</accession>
<evidence type="ECO:0000313" key="3">
    <source>
        <dbReference type="Proteomes" id="UP000638648"/>
    </source>
</evidence>
<dbReference type="AlphaFoldDB" id="A0A927RJU0"/>
<dbReference type="GO" id="GO:0016787">
    <property type="term" value="F:hydrolase activity"/>
    <property type="evidence" value="ECO:0007669"/>
    <property type="project" value="UniProtKB-KW"/>
</dbReference>
<evidence type="ECO:0000313" key="2">
    <source>
        <dbReference type="EMBL" id="MBE1606018.1"/>
    </source>
</evidence>
<organism evidence="2 3">
    <name type="scientific">Actinopolymorpha pittospori</name>
    <dbReference type="NCBI Taxonomy" id="648752"/>
    <lineage>
        <taxon>Bacteria</taxon>
        <taxon>Bacillati</taxon>
        <taxon>Actinomycetota</taxon>
        <taxon>Actinomycetes</taxon>
        <taxon>Propionibacteriales</taxon>
        <taxon>Actinopolymorphaceae</taxon>
        <taxon>Actinopolymorpha</taxon>
    </lineage>
</organism>
<protein>
    <submittedName>
        <fullName evidence="2">Glyoxylase-like metal-dependent hydrolase (Beta-lactamase superfamily II)</fullName>
    </submittedName>
</protein>
<dbReference type="InterPro" id="IPR001279">
    <property type="entry name" value="Metallo-B-lactamas"/>
</dbReference>
<dbReference type="Pfam" id="PF00753">
    <property type="entry name" value="Lactamase_B"/>
    <property type="match status" value="1"/>
</dbReference>